<name>A0A4U1EQV2_MONMO</name>
<evidence type="ECO:0000313" key="2">
    <source>
        <dbReference type="Proteomes" id="UP000308365"/>
    </source>
</evidence>
<dbReference type="EMBL" id="RWIC01000921">
    <property type="protein sequence ID" value="TKC38969.1"/>
    <property type="molecule type" value="Genomic_DNA"/>
</dbReference>
<comment type="caution">
    <text evidence="1">The sequence shown here is derived from an EMBL/GenBank/DDBJ whole genome shotgun (WGS) entry which is preliminary data.</text>
</comment>
<reference evidence="2" key="1">
    <citation type="journal article" date="2019" name="IScience">
        <title>Narwhal Genome Reveals Long-Term Low Genetic Diversity despite Current Large Abundance Size.</title>
        <authorList>
            <person name="Westbury M.V."/>
            <person name="Petersen B."/>
            <person name="Garde E."/>
            <person name="Heide-Jorgensen M.P."/>
            <person name="Lorenzen E.D."/>
        </authorList>
    </citation>
    <scope>NUCLEOTIDE SEQUENCE [LARGE SCALE GENOMIC DNA]</scope>
</reference>
<gene>
    <name evidence="1" type="ORF">EI555_005887</name>
</gene>
<protein>
    <submittedName>
        <fullName evidence="1">Uncharacterized protein</fullName>
    </submittedName>
</protein>
<evidence type="ECO:0000313" key="1">
    <source>
        <dbReference type="EMBL" id="TKC38969.1"/>
    </source>
</evidence>
<organism evidence="1 2">
    <name type="scientific">Monodon monoceros</name>
    <name type="common">Narwhal</name>
    <name type="synonym">Ceratodon monodon</name>
    <dbReference type="NCBI Taxonomy" id="40151"/>
    <lineage>
        <taxon>Eukaryota</taxon>
        <taxon>Metazoa</taxon>
        <taxon>Chordata</taxon>
        <taxon>Craniata</taxon>
        <taxon>Vertebrata</taxon>
        <taxon>Euteleostomi</taxon>
        <taxon>Mammalia</taxon>
        <taxon>Eutheria</taxon>
        <taxon>Laurasiatheria</taxon>
        <taxon>Artiodactyla</taxon>
        <taxon>Whippomorpha</taxon>
        <taxon>Cetacea</taxon>
        <taxon>Odontoceti</taxon>
        <taxon>Monodontidae</taxon>
        <taxon>Monodon</taxon>
    </lineage>
</organism>
<dbReference type="Proteomes" id="UP000308365">
    <property type="component" value="Unassembled WGS sequence"/>
</dbReference>
<accession>A0A4U1EQV2</accession>
<proteinExistence type="predicted"/>
<sequence>MLFLQDPMCG</sequence>